<evidence type="ECO:0000256" key="2">
    <source>
        <dbReference type="ARBA" id="ARBA00005992"/>
    </source>
</evidence>
<dbReference type="GO" id="GO:0016740">
    <property type="term" value="F:transferase activity"/>
    <property type="evidence" value="ECO:0007669"/>
    <property type="project" value="UniProtKB-KW"/>
</dbReference>
<keyword evidence="12" id="KW-1185">Reference proteome</keyword>
<name>A0A5B8RY69_9BURK</name>
<dbReference type="PROSITE" id="PS52029">
    <property type="entry name" value="LD_TPASE"/>
    <property type="match status" value="1"/>
</dbReference>
<dbReference type="Gene3D" id="2.40.440.10">
    <property type="entry name" value="L,D-transpeptidase catalytic domain-like"/>
    <property type="match status" value="1"/>
</dbReference>
<dbReference type="InterPro" id="IPR038063">
    <property type="entry name" value="Transpep_catalytic_dom"/>
</dbReference>
<comment type="pathway">
    <text evidence="1 7">Cell wall biogenesis; peptidoglycan biosynthesis.</text>
</comment>
<gene>
    <name evidence="11" type="ORF">FOZ74_11060</name>
</gene>
<dbReference type="PANTHER" id="PTHR36699">
    <property type="entry name" value="LD-TRANSPEPTIDASE"/>
    <property type="match status" value="1"/>
</dbReference>
<feature type="domain" description="L,D-TPase catalytic" evidence="10">
    <location>
        <begin position="165"/>
        <end position="300"/>
    </location>
</feature>
<evidence type="ECO:0000256" key="6">
    <source>
        <dbReference type="ARBA" id="ARBA00023316"/>
    </source>
</evidence>
<evidence type="ECO:0000313" key="12">
    <source>
        <dbReference type="Proteomes" id="UP000321199"/>
    </source>
</evidence>
<keyword evidence="6 7" id="KW-0961">Cell wall biogenesis/degradation</keyword>
<dbReference type="CDD" id="cd16913">
    <property type="entry name" value="YkuD_like"/>
    <property type="match status" value="1"/>
</dbReference>
<evidence type="ECO:0000256" key="8">
    <source>
        <dbReference type="SAM" id="MobiDB-lite"/>
    </source>
</evidence>
<dbReference type="OrthoDB" id="9809748at2"/>
<feature type="active site" description="Nucleophile" evidence="7">
    <location>
        <position position="275"/>
    </location>
</feature>
<reference evidence="11 12" key="1">
    <citation type="submission" date="2019-07" db="EMBL/GenBank/DDBJ databases">
        <title>Complete genome sequence of Comamonas sp. NLF 7-7 isolated from livestock.</title>
        <authorList>
            <person name="Kim D.H."/>
            <person name="Kim J.G."/>
        </authorList>
    </citation>
    <scope>NUCLEOTIDE SEQUENCE [LARGE SCALE GENOMIC DNA]</scope>
    <source>
        <strain evidence="11 12">NLF 7-7</strain>
    </source>
</reference>
<keyword evidence="4 7" id="KW-0133">Cell shape</keyword>
<dbReference type="PANTHER" id="PTHR36699:SF1">
    <property type="entry name" value="L,D-TRANSPEPTIDASE YAFK-RELATED"/>
    <property type="match status" value="1"/>
</dbReference>
<evidence type="ECO:0000256" key="4">
    <source>
        <dbReference type="ARBA" id="ARBA00022960"/>
    </source>
</evidence>
<evidence type="ECO:0000256" key="1">
    <source>
        <dbReference type="ARBA" id="ARBA00004752"/>
    </source>
</evidence>
<protein>
    <submittedName>
        <fullName evidence="11">L,D-transpeptidase</fullName>
    </submittedName>
</protein>
<organism evidence="11 12">
    <name type="scientific">Comamonas flocculans</name>
    <dbReference type="NCBI Taxonomy" id="2597701"/>
    <lineage>
        <taxon>Bacteria</taxon>
        <taxon>Pseudomonadati</taxon>
        <taxon>Pseudomonadota</taxon>
        <taxon>Betaproteobacteria</taxon>
        <taxon>Burkholderiales</taxon>
        <taxon>Comamonadaceae</taxon>
        <taxon>Comamonas</taxon>
    </lineage>
</organism>
<dbReference type="AlphaFoldDB" id="A0A5B8RY69"/>
<keyword evidence="3" id="KW-0808">Transferase</keyword>
<dbReference type="GO" id="GO:0071555">
    <property type="term" value="P:cell wall organization"/>
    <property type="evidence" value="ECO:0007669"/>
    <property type="project" value="UniProtKB-UniRule"/>
</dbReference>
<evidence type="ECO:0000256" key="9">
    <source>
        <dbReference type="SAM" id="SignalP"/>
    </source>
</evidence>
<dbReference type="Pfam" id="PF03734">
    <property type="entry name" value="YkuD"/>
    <property type="match status" value="1"/>
</dbReference>
<accession>A0A5B8RY69</accession>
<dbReference type="EMBL" id="CP042344">
    <property type="protein sequence ID" value="QEA13532.1"/>
    <property type="molecule type" value="Genomic_DNA"/>
</dbReference>
<evidence type="ECO:0000256" key="5">
    <source>
        <dbReference type="ARBA" id="ARBA00022984"/>
    </source>
</evidence>
<evidence type="ECO:0000256" key="7">
    <source>
        <dbReference type="PROSITE-ProRule" id="PRU01373"/>
    </source>
</evidence>
<feature type="active site" description="Proton donor/acceptor" evidence="7">
    <location>
        <position position="258"/>
    </location>
</feature>
<feature type="chain" id="PRO_5022809447" evidence="9">
    <location>
        <begin position="35"/>
        <end position="431"/>
    </location>
</feature>
<proteinExistence type="inferred from homology"/>
<evidence type="ECO:0000313" key="11">
    <source>
        <dbReference type="EMBL" id="QEA13532.1"/>
    </source>
</evidence>
<feature type="region of interest" description="Disordered" evidence="8">
    <location>
        <begin position="37"/>
        <end position="57"/>
    </location>
</feature>
<dbReference type="Proteomes" id="UP000321199">
    <property type="component" value="Chromosome"/>
</dbReference>
<sequence>MQPFMTDFARHHGRFALVVLALAALLAGPVPAFAQPGSTAARTHKKPAKARTPAPAQGADAEARLLAVYALTRAGQAGKALEQAQKLVRDYPNFHLAQLTLGDLLSARMRPLRQLGDVPQAPPGTALQELRTESRQRVAAHGQLAQRPPGSIPTQFLQLAPRYRHAIAVDASLSRLYLFENTAAGLRLVADYYASVGKLGIEKSSEGDQRTPLGVYFITARLDPATLQDIYGIGALPLNYPNALDQARGKTGSGIWLHGTPSNQFARAPLATDGCVALSNPDLARLLQRVEPRTTPVVIAGALQWQAPAAQQSERERREFQAVLEDWSRAKTRGNLQQLISYYAPDFRARKNRVELGLSDWALELQNETTALAGRVLQLKELSLLRWVDTHETMVVTFGEVAQGERTGPVRRQYWTRQGTQWRIFYEGIIG</sequence>
<dbReference type="GO" id="GO:0009252">
    <property type="term" value="P:peptidoglycan biosynthetic process"/>
    <property type="evidence" value="ECO:0007669"/>
    <property type="project" value="UniProtKB-UniPathway"/>
</dbReference>
<evidence type="ECO:0000256" key="3">
    <source>
        <dbReference type="ARBA" id="ARBA00022679"/>
    </source>
</evidence>
<keyword evidence="5 7" id="KW-0573">Peptidoglycan synthesis</keyword>
<feature type="signal peptide" evidence="9">
    <location>
        <begin position="1"/>
        <end position="34"/>
    </location>
</feature>
<dbReference type="KEGG" id="cof:FOZ74_11060"/>
<evidence type="ECO:0000259" key="10">
    <source>
        <dbReference type="PROSITE" id="PS52029"/>
    </source>
</evidence>
<dbReference type="SUPFAM" id="SSF141523">
    <property type="entry name" value="L,D-transpeptidase catalytic domain-like"/>
    <property type="match status" value="1"/>
</dbReference>
<keyword evidence="9" id="KW-0732">Signal</keyword>
<comment type="similarity">
    <text evidence="2">Belongs to the YkuD family.</text>
</comment>
<dbReference type="InterPro" id="IPR005490">
    <property type="entry name" value="LD_TPept_cat_dom"/>
</dbReference>
<dbReference type="GO" id="GO:0004180">
    <property type="term" value="F:carboxypeptidase activity"/>
    <property type="evidence" value="ECO:0007669"/>
    <property type="project" value="UniProtKB-ARBA"/>
</dbReference>
<dbReference type="UniPathway" id="UPA00219"/>
<dbReference type="GO" id="GO:0008360">
    <property type="term" value="P:regulation of cell shape"/>
    <property type="evidence" value="ECO:0007669"/>
    <property type="project" value="UniProtKB-UniRule"/>
</dbReference>